<accession>A0A849KCU0</accession>
<evidence type="ECO:0000313" key="7">
    <source>
        <dbReference type="Proteomes" id="UP000552954"/>
    </source>
</evidence>
<keyword evidence="3" id="KW-0238">DNA-binding</keyword>
<dbReference type="PANTHER" id="PTHR30419:SF8">
    <property type="entry name" value="NITROGEN ASSIMILATION TRANSCRIPTIONAL ACTIVATOR-RELATED"/>
    <property type="match status" value="1"/>
</dbReference>
<dbReference type="PROSITE" id="PS50931">
    <property type="entry name" value="HTH_LYSR"/>
    <property type="match status" value="1"/>
</dbReference>
<dbReference type="InterPro" id="IPR050950">
    <property type="entry name" value="HTH-type_LysR_regulators"/>
</dbReference>
<dbReference type="InterPro" id="IPR036388">
    <property type="entry name" value="WH-like_DNA-bd_sf"/>
</dbReference>
<keyword evidence="2" id="KW-0805">Transcription regulation</keyword>
<dbReference type="SUPFAM" id="SSF53850">
    <property type="entry name" value="Periplasmic binding protein-like II"/>
    <property type="match status" value="1"/>
</dbReference>
<gene>
    <name evidence="6" type="ORF">HK415_13720</name>
</gene>
<dbReference type="CDD" id="cd08440">
    <property type="entry name" value="PBP2_LTTR_like_4"/>
    <property type="match status" value="1"/>
</dbReference>
<proteinExistence type="inferred from homology"/>
<dbReference type="Gene3D" id="1.10.10.10">
    <property type="entry name" value="Winged helix-like DNA-binding domain superfamily/Winged helix DNA-binding domain"/>
    <property type="match status" value="1"/>
</dbReference>
<comment type="similarity">
    <text evidence="1">Belongs to the LysR transcriptional regulatory family.</text>
</comment>
<dbReference type="PANTHER" id="PTHR30419">
    <property type="entry name" value="HTH-TYPE TRANSCRIPTIONAL REGULATOR YBHD"/>
    <property type="match status" value="1"/>
</dbReference>
<evidence type="ECO:0000256" key="3">
    <source>
        <dbReference type="ARBA" id="ARBA00023125"/>
    </source>
</evidence>
<dbReference type="AlphaFoldDB" id="A0A849KCU0"/>
<comment type="caution">
    <text evidence="6">The sequence shown here is derived from an EMBL/GenBank/DDBJ whole genome shotgun (WGS) entry which is preliminary data.</text>
</comment>
<dbReference type="GO" id="GO:0003700">
    <property type="term" value="F:DNA-binding transcription factor activity"/>
    <property type="evidence" value="ECO:0007669"/>
    <property type="project" value="InterPro"/>
</dbReference>
<dbReference type="RefSeq" id="WP_171560140.1">
    <property type="nucleotide sequence ID" value="NZ_JABFCS010000001.1"/>
</dbReference>
<dbReference type="Gene3D" id="3.40.190.290">
    <property type="match status" value="1"/>
</dbReference>
<dbReference type="InterPro" id="IPR036390">
    <property type="entry name" value="WH_DNA-bd_sf"/>
</dbReference>
<reference evidence="6 7" key="1">
    <citation type="submission" date="2020-05" db="EMBL/GenBank/DDBJ databases">
        <authorList>
            <person name="Khan S.A."/>
            <person name="Jeon C.O."/>
            <person name="Chun B.H."/>
        </authorList>
    </citation>
    <scope>NUCLEOTIDE SEQUENCE [LARGE SCALE GENOMIC DNA]</scope>
    <source>
        <strain evidence="6 7">B156</strain>
    </source>
</reference>
<dbReference type="FunFam" id="1.10.10.10:FF:000001">
    <property type="entry name" value="LysR family transcriptional regulator"/>
    <property type="match status" value="1"/>
</dbReference>
<sequence length="297" mass="32577">MKIDFDGVQAFVAIAELGGFSKAARELHITQTALTRRIQKLEAYLGLKLLDRTTRRVELTVVGREFLPQARSIVGEMTSAVERLKDMSQRSTGNFTLACIPSMTSHVLPGVIRQYAKAHPDNRIRLLDGSSDEVRTAVLGGQAELGIAVQGEKQPDLVETLLFADPLVFVCRTPHPLQERSSVTWSDMRDTDLVGVSSFVATRLFMDYQLAKRNIRVHAKYEVQHHATAVNLVAAGVASAILPSSAIREGDRPGIRKIALGGPTVKRRVVLLRARHGSLSPAAEAFHALIRKTPFGN</sequence>
<feature type="domain" description="HTH lysR-type" evidence="5">
    <location>
        <begin position="3"/>
        <end position="60"/>
    </location>
</feature>
<evidence type="ECO:0000256" key="4">
    <source>
        <dbReference type="ARBA" id="ARBA00023163"/>
    </source>
</evidence>
<evidence type="ECO:0000256" key="2">
    <source>
        <dbReference type="ARBA" id="ARBA00023015"/>
    </source>
</evidence>
<keyword evidence="7" id="KW-1185">Reference proteome</keyword>
<dbReference type="Proteomes" id="UP000552954">
    <property type="component" value="Unassembled WGS sequence"/>
</dbReference>
<dbReference type="PRINTS" id="PR00039">
    <property type="entry name" value="HTHLYSR"/>
</dbReference>
<evidence type="ECO:0000313" key="6">
    <source>
        <dbReference type="EMBL" id="NNU43987.1"/>
    </source>
</evidence>
<dbReference type="Pfam" id="PF03466">
    <property type="entry name" value="LysR_substrate"/>
    <property type="match status" value="1"/>
</dbReference>
<dbReference type="GO" id="GO:0003677">
    <property type="term" value="F:DNA binding"/>
    <property type="evidence" value="ECO:0007669"/>
    <property type="project" value="UniProtKB-KW"/>
</dbReference>
<dbReference type="InterPro" id="IPR005119">
    <property type="entry name" value="LysR_subst-bd"/>
</dbReference>
<dbReference type="Pfam" id="PF00126">
    <property type="entry name" value="HTH_1"/>
    <property type="match status" value="1"/>
</dbReference>
<organism evidence="6 7">
    <name type="scientific">Ramlibacter montanisoli</name>
    <dbReference type="NCBI Taxonomy" id="2732512"/>
    <lineage>
        <taxon>Bacteria</taxon>
        <taxon>Pseudomonadati</taxon>
        <taxon>Pseudomonadota</taxon>
        <taxon>Betaproteobacteria</taxon>
        <taxon>Burkholderiales</taxon>
        <taxon>Comamonadaceae</taxon>
        <taxon>Ramlibacter</taxon>
    </lineage>
</organism>
<evidence type="ECO:0000256" key="1">
    <source>
        <dbReference type="ARBA" id="ARBA00009437"/>
    </source>
</evidence>
<keyword evidence="4" id="KW-0804">Transcription</keyword>
<dbReference type="GO" id="GO:0005829">
    <property type="term" value="C:cytosol"/>
    <property type="evidence" value="ECO:0007669"/>
    <property type="project" value="TreeGrafter"/>
</dbReference>
<protein>
    <submittedName>
        <fullName evidence="6">LysR family transcriptional regulator</fullName>
    </submittedName>
</protein>
<dbReference type="InterPro" id="IPR000847">
    <property type="entry name" value="LysR_HTH_N"/>
</dbReference>
<dbReference type="SUPFAM" id="SSF46785">
    <property type="entry name" value="Winged helix' DNA-binding domain"/>
    <property type="match status" value="1"/>
</dbReference>
<name>A0A849KCU0_9BURK</name>
<dbReference type="EMBL" id="JABFCS010000001">
    <property type="protein sequence ID" value="NNU43987.1"/>
    <property type="molecule type" value="Genomic_DNA"/>
</dbReference>
<reference evidence="6 7" key="2">
    <citation type="submission" date="2020-06" db="EMBL/GenBank/DDBJ databases">
        <title>Ramlibacter rhizophilus sp. nov., isolated from rhizosphere soil of national flower Mugunghwa from South Korea.</title>
        <authorList>
            <person name="Zheng-Fei Y."/>
            <person name="Huan T."/>
        </authorList>
    </citation>
    <scope>NUCLEOTIDE SEQUENCE [LARGE SCALE GENOMIC DNA]</scope>
    <source>
        <strain evidence="6 7">B156</strain>
    </source>
</reference>
<evidence type="ECO:0000259" key="5">
    <source>
        <dbReference type="PROSITE" id="PS50931"/>
    </source>
</evidence>